<dbReference type="InterPro" id="IPR014777">
    <property type="entry name" value="4pyrrole_Mease_sub1"/>
</dbReference>
<comment type="caution">
    <text evidence="2">The sequence shown here is derived from an EMBL/GenBank/DDBJ whole genome shotgun (WGS) entry which is preliminary data.</text>
</comment>
<evidence type="ECO:0000259" key="1">
    <source>
        <dbReference type="Pfam" id="PF00590"/>
    </source>
</evidence>
<dbReference type="OrthoDB" id="1459304at2"/>
<dbReference type="InterPro" id="IPR035996">
    <property type="entry name" value="4pyrrol_Methylase_sf"/>
</dbReference>
<dbReference type="GO" id="GO:0008168">
    <property type="term" value="F:methyltransferase activity"/>
    <property type="evidence" value="ECO:0007669"/>
    <property type="project" value="InterPro"/>
</dbReference>
<name>A0A437QFQ9_9GAMM</name>
<dbReference type="AlphaFoldDB" id="A0A437QFQ9"/>
<organism evidence="2 3">
    <name type="scientific">Rheinheimera riviphila</name>
    <dbReference type="NCBI Taxonomy" id="1834037"/>
    <lineage>
        <taxon>Bacteria</taxon>
        <taxon>Pseudomonadati</taxon>
        <taxon>Pseudomonadota</taxon>
        <taxon>Gammaproteobacteria</taxon>
        <taxon>Chromatiales</taxon>
        <taxon>Chromatiaceae</taxon>
        <taxon>Rheinheimera</taxon>
    </lineage>
</organism>
<gene>
    <name evidence="2" type="ORF">EOE67_16790</name>
</gene>
<dbReference type="Gene3D" id="3.40.1010.10">
    <property type="entry name" value="Cobalt-precorrin-4 Transmethylase, Domain 1"/>
    <property type="match status" value="1"/>
</dbReference>
<dbReference type="CDD" id="cd19916">
    <property type="entry name" value="OphMA_like"/>
    <property type="match status" value="1"/>
</dbReference>
<protein>
    <recommendedName>
        <fullName evidence="1">Tetrapyrrole methylase domain-containing protein</fullName>
    </recommendedName>
</protein>
<dbReference type="Pfam" id="PF00590">
    <property type="entry name" value="TP_methylase"/>
    <property type="match status" value="1"/>
</dbReference>
<proteinExistence type="predicted"/>
<dbReference type="SUPFAM" id="SSF53790">
    <property type="entry name" value="Tetrapyrrole methylase"/>
    <property type="match status" value="1"/>
</dbReference>
<dbReference type="InterPro" id="IPR000878">
    <property type="entry name" value="4pyrrol_Mease"/>
</dbReference>
<keyword evidence="3" id="KW-1185">Reference proteome</keyword>
<evidence type="ECO:0000313" key="3">
    <source>
        <dbReference type="Proteomes" id="UP000283077"/>
    </source>
</evidence>
<dbReference type="Proteomes" id="UP000283077">
    <property type="component" value="Unassembled WGS sequence"/>
</dbReference>
<sequence length="285" mass="31291">MQPGSIVIVGTGITLGSHISPLSRSYIENADVVFAGVADGITELWLKEMHPDVRSFAPLYAEGKSRHVTYQEMIDLMLVEVRLGKKVVCAFYGHPGVFAYAPHKVIELARAEGYTAHMEPGISSADCLHAELGIDPGKVGCQYFEASQYMFYQRNIDPTAYLVLWQVGIAGDKSHARFATGGAYRQVLVDLLAEHYPLHHEVILYEAASLPFQQARITHLPLSALPDAEMNLKTTMVVPPARKLEKNLQVLARLAAIRAAELEAEASAAEFEVPEGEYQAAEISN</sequence>
<reference evidence="2 3" key="1">
    <citation type="submission" date="2019-01" db="EMBL/GenBank/DDBJ databases">
        <authorList>
            <person name="Chen W.-M."/>
        </authorList>
    </citation>
    <scope>NUCLEOTIDE SEQUENCE [LARGE SCALE GENOMIC DNA]</scope>
    <source>
        <strain evidence="2 3">KYPC3</strain>
    </source>
</reference>
<dbReference type="EMBL" id="SACS01000022">
    <property type="protein sequence ID" value="RVU33381.1"/>
    <property type="molecule type" value="Genomic_DNA"/>
</dbReference>
<evidence type="ECO:0000313" key="2">
    <source>
        <dbReference type="EMBL" id="RVU33381.1"/>
    </source>
</evidence>
<feature type="domain" description="Tetrapyrrole methylase" evidence="1">
    <location>
        <begin position="6"/>
        <end position="220"/>
    </location>
</feature>
<accession>A0A437QFQ9</accession>
<dbReference type="RefSeq" id="WP_127700491.1">
    <property type="nucleotide sequence ID" value="NZ_SACS01000022.1"/>
</dbReference>